<evidence type="ECO:0000313" key="4">
    <source>
        <dbReference type="EMBL" id="KAL2042455.1"/>
    </source>
</evidence>
<gene>
    <name evidence="4" type="ORF">N7G274_004947</name>
</gene>
<evidence type="ECO:0008006" key="6">
    <source>
        <dbReference type="Google" id="ProtNLM"/>
    </source>
</evidence>
<sequence>MVTKLRNERRNHPKKDRTSPGHVKDGSDISFHINSIVVKDWLGRLKNRGGSQRLDEVLDIAAGMLAPKPKNRPYMWEVQMDLYETLKPYDRFFPNLGRDLCVRPPFKTGQRASRSHEIPYNLQPEIQEYTETPLHRAAEKNNRPRTIRLWELGWPISPDPNEETLRDIMKTSDDIGLRPLEDGVILMLEAARTGNLGELRKLFSRGLSPLMVDADGRSALHEAITSFQLDVIDCLLESKAKEQLMLWNKARLELPLHTAAKLGFMEASERMLEYYPDVNVSSGDGYSTALYHATEGSHLEVVYDIVELLLEADDSHECMEYKDGWGMIALLLAADIGRDRCFEILLRHKASVHAVRHDGMNLLHILAIKGRQNLLRQCIDISSSEDPGCGDYQATPLKLGQDAGHKEVARLLKNYIHKAQRSDGSDPGLLASFRNGLQKFKAP</sequence>
<evidence type="ECO:0000313" key="5">
    <source>
        <dbReference type="Proteomes" id="UP001590950"/>
    </source>
</evidence>
<proteinExistence type="predicted"/>
<reference evidence="4 5" key="1">
    <citation type="submission" date="2024-09" db="EMBL/GenBank/DDBJ databases">
        <title>Rethinking Asexuality: The Enigmatic Case of Functional Sexual Genes in Lepraria (Stereocaulaceae).</title>
        <authorList>
            <person name="Doellman M."/>
            <person name="Sun Y."/>
            <person name="Barcenas-Pena A."/>
            <person name="Lumbsch H.T."/>
            <person name="Grewe F."/>
        </authorList>
    </citation>
    <scope>NUCLEOTIDE SEQUENCE [LARGE SCALE GENOMIC DNA]</scope>
    <source>
        <strain evidence="4 5">Mercado 3170</strain>
    </source>
</reference>
<accession>A0ABR4A9K9</accession>
<dbReference type="SMART" id="SM00248">
    <property type="entry name" value="ANK"/>
    <property type="match status" value="7"/>
</dbReference>
<dbReference type="PANTHER" id="PTHR24198">
    <property type="entry name" value="ANKYRIN REPEAT AND PROTEIN KINASE DOMAIN-CONTAINING PROTEIN"/>
    <property type="match status" value="1"/>
</dbReference>
<evidence type="ECO:0000256" key="2">
    <source>
        <dbReference type="ARBA" id="ARBA00023043"/>
    </source>
</evidence>
<protein>
    <recommendedName>
        <fullName evidence="6">Ankyrin</fullName>
    </recommendedName>
</protein>
<evidence type="ECO:0000256" key="1">
    <source>
        <dbReference type="ARBA" id="ARBA00022737"/>
    </source>
</evidence>
<feature type="region of interest" description="Disordered" evidence="3">
    <location>
        <begin position="1"/>
        <end position="26"/>
    </location>
</feature>
<dbReference type="EMBL" id="JBEFKJ010000014">
    <property type="protein sequence ID" value="KAL2042455.1"/>
    <property type="molecule type" value="Genomic_DNA"/>
</dbReference>
<comment type="caution">
    <text evidence="4">The sequence shown here is derived from an EMBL/GenBank/DDBJ whole genome shotgun (WGS) entry which is preliminary data.</text>
</comment>
<keyword evidence="5" id="KW-1185">Reference proteome</keyword>
<dbReference type="InterPro" id="IPR036770">
    <property type="entry name" value="Ankyrin_rpt-contain_sf"/>
</dbReference>
<dbReference type="SUPFAM" id="SSF48403">
    <property type="entry name" value="Ankyrin repeat"/>
    <property type="match status" value="1"/>
</dbReference>
<name>A0ABR4A9K9_9LECA</name>
<evidence type="ECO:0000256" key="3">
    <source>
        <dbReference type="SAM" id="MobiDB-lite"/>
    </source>
</evidence>
<dbReference type="PANTHER" id="PTHR24198:SF165">
    <property type="entry name" value="ANKYRIN REPEAT-CONTAINING PROTEIN-RELATED"/>
    <property type="match status" value="1"/>
</dbReference>
<dbReference type="Proteomes" id="UP001590950">
    <property type="component" value="Unassembled WGS sequence"/>
</dbReference>
<keyword evidence="2" id="KW-0040">ANK repeat</keyword>
<organism evidence="4 5">
    <name type="scientific">Stereocaulon virgatum</name>
    <dbReference type="NCBI Taxonomy" id="373712"/>
    <lineage>
        <taxon>Eukaryota</taxon>
        <taxon>Fungi</taxon>
        <taxon>Dikarya</taxon>
        <taxon>Ascomycota</taxon>
        <taxon>Pezizomycotina</taxon>
        <taxon>Lecanoromycetes</taxon>
        <taxon>OSLEUM clade</taxon>
        <taxon>Lecanoromycetidae</taxon>
        <taxon>Lecanorales</taxon>
        <taxon>Lecanorineae</taxon>
        <taxon>Stereocaulaceae</taxon>
        <taxon>Stereocaulon</taxon>
    </lineage>
</organism>
<dbReference type="InterPro" id="IPR002110">
    <property type="entry name" value="Ankyrin_rpt"/>
</dbReference>
<dbReference type="Gene3D" id="1.25.40.20">
    <property type="entry name" value="Ankyrin repeat-containing domain"/>
    <property type="match status" value="1"/>
</dbReference>
<keyword evidence="1" id="KW-0677">Repeat</keyword>